<organism evidence="1 2">
    <name type="scientific">Sphenostylis stenocarpa</name>
    <dbReference type="NCBI Taxonomy" id="92480"/>
    <lineage>
        <taxon>Eukaryota</taxon>
        <taxon>Viridiplantae</taxon>
        <taxon>Streptophyta</taxon>
        <taxon>Embryophyta</taxon>
        <taxon>Tracheophyta</taxon>
        <taxon>Spermatophyta</taxon>
        <taxon>Magnoliopsida</taxon>
        <taxon>eudicotyledons</taxon>
        <taxon>Gunneridae</taxon>
        <taxon>Pentapetalae</taxon>
        <taxon>rosids</taxon>
        <taxon>fabids</taxon>
        <taxon>Fabales</taxon>
        <taxon>Fabaceae</taxon>
        <taxon>Papilionoideae</taxon>
        <taxon>50 kb inversion clade</taxon>
        <taxon>NPAAA clade</taxon>
        <taxon>indigoferoid/millettioid clade</taxon>
        <taxon>Phaseoleae</taxon>
        <taxon>Sphenostylis</taxon>
    </lineage>
</organism>
<gene>
    <name evidence="1" type="ORF">AYBTSS11_LOCUS26003</name>
</gene>
<proteinExistence type="predicted"/>
<protein>
    <submittedName>
        <fullName evidence="1">Uncharacterized protein</fullName>
    </submittedName>
</protein>
<name>A0AA86TCM9_9FABA</name>
<dbReference type="Gramene" id="rna-AYBTSS11_LOCUS26003">
    <property type="protein sequence ID" value="CAJ1973936.1"/>
    <property type="gene ID" value="gene-AYBTSS11_LOCUS26003"/>
</dbReference>
<reference evidence="1" key="1">
    <citation type="submission" date="2023-10" db="EMBL/GenBank/DDBJ databases">
        <authorList>
            <person name="Domelevo Entfellner J.-B."/>
        </authorList>
    </citation>
    <scope>NUCLEOTIDE SEQUENCE</scope>
</reference>
<dbReference type="Proteomes" id="UP001189624">
    <property type="component" value="Chromosome 9"/>
</dbReference>
<evidence type="ECO:0000313" key="2">
    <source>
        <dbReference type="Proteomes" id="UP001189624"/>
    </source>
</evidence>
<dbReference type="AlphaFoldDB" id="A0AA86TCM9"/>
<dbReference type="EMBL" id="OY731406">
    <property type="protein sequence ID" value="CAJ1973936.1"/>
    <property type="molecule type" value="Genomic_DNA"/>
</dbReference>
<sequence length="68" mass="7440">MHVRVLALWHKRACTRRRLSQEKGANASGQIYAVGTFMDACYGIDGCFYPFEVGGISSPSLNSDAEIS</sequence>
<accession>A0AA86TCM9</accession>
<keyword evidence="2" id="KW-1185">Reference proteome</keyword>
<evidence type="ECO:0000313" key="1">
    <source>
        <dbReference type="EMBL" id="CAJ1973936.1"/>
    </source>
</evidence>